<evidence type="ECO:0000256" key="1">
    <source>
        <dbReference type="SAM" id="MobiDB-lite"/>
    </source>
</evidence>
<dbReference type="PANTHER" id="PTHR30590:SF3">
    <property type="entry name" value="HYPOTHETICAL MEMBRANE SPANNING PROTEIN"/>
    <property type="match status" value="1"/>
</dbReference>
<feature type="transmembrane region" description="Helical" evidence="2">
    <location>
        <begin position="34"/>
        <end position="54"/>
    </location>
</feature>
<feature type="region of interest" description="Disordered" evidence="1">
    <location>
        <begin position="1"/>
        <end position="31"/>
    </location>
</feature>
<organism evidence="5 6">
    <name type="scientific">Ilumatobacter fluminis</name>
    <dbReference type="NCBI Taxonomy" id="467091"/>
    <lineage>
        <taxon>Bacteria</taxon>
        <taxon>Bacillati</taxon>
        <taxon>Actinomycetota</taxon>
        <taxon>Acidimicrobiia</taxon>
        <taxon>Acidimicrobiales</taxon>
        <taxon>Ilumatobacteraceae</taxon>
        <taxon>Ilumatobacter</taxon>
    </lineage>
</organism>
<proteinExistence type="predicted"/>
<dbReference type="InterPro" id="IPR007349">
    <property type="entry name" value="DUF418"/>
</dbReference>
<feature type="transmembrane region" description="Helical" evidence="2">
    <location>
        <begin position="342"/>
        <end position="363"/>
    </location>
</feature>
<dbReference type="RefSeq" id="WP_133870252.1">
    <property type="nucleotide sequence ID" value="NZ_SOAU01000001.1"/>
</dbReference>
<sequence length="381" mass="41296">MDTAPTTSTPNGSVPPPDALPSTKPSRRRPGPDVVRAIAMLGVVVMNYHGYLIIRGAPRDAGGVLYDVFDPWTGPLSTRFATLFVLTAGVGVALMTASSFGDAERIRAMRWRLVRRGLVLYGIGLAFDMIWAGTILPYYGVMFVLAAALFTWRSRWLVVTGVVAAGAAWAIRWWRIERDLDGHSTLWLTDPPSSSPRGLVFDVFVNGTHPLLPWLAFFCAGIVLGRLLHTTWWRPAATGAGLAMFSIAAIVGPAAATSTDVRVRTLLSDDPFERGLVYVASTLGTALVAFAAISWLADTFEDTTVVDVLRRAGQLSLTIYLAHALVFNLLVDWLDVVQPNGVGTALTFAFIVWLASIAGAVAYQQRYGRGPAERVYRSLTA</sequence>
<evidence type="ECO:0000259" key="3">
    <source>
        <dbReference type="Pfam" id="PF04235"/>
    </source>
</evidence>
<keyword evidence="2" id="KW-1133">Transmembrane helix</keyword>
<feature type="compositionally biased region" description="Polar residues" evidence="1">
    <location>
        <begin position="1"/>
        <end position="12"/>
    </location>
</feature>
<feature type="transmembrane region" description="Helical" evidence="2">
    <location>
        <begin position="157"/>
        <end position="174"/>
    </location>
</feature>
<feature type="transmembrane region" description="Helical" evidence="2">
    <location>
        <begin position="317"/>
        <end position="336"/>
    </location>
</feature>
<dbReference type="Pfam" id="PF07786">
    <property type="entry name" value="HGSNAT_cat"/>
    <property type="match status" value="1"/>
</dbReference>
<keyword evidence="2" id="KW-0472">Membrane</keyword>
<evidence type="ECO:0000313" key="5">
    <source>
        <dbReference type="EMBL" id="TDT18004.1"/>
    </source>
</evidence>
<feature type="transmembrane region" description="Helical" evidence="2">
    <location>
        <begin position="80"/>
        <end position="101"/>
    </location>
</feature>
<evidence type="ECO:0000313" key="6">
    <source>
        <dbReference type="Proteomes" id="UP000294558"/>
    </source>
</evidence>
<comment type="caution">
    <text evidence="5">The sequence shown here is derived from an EMBL/GenBank/DDBJ whole genome shotgun (WGS) entry which is preliminary data.</text>
</comment>
<reference evidence="5 6" key="1">
    <citation type="submission" date="2019-03" db="EMBL/GenBank/DDBJ databases">
        <title>Sequencing the genomes of 1000 actinobacteria strains.</title>
        <authorList>
            <person name="Klenk H.-P."/>
        </authorList>
    </citation>
    <scope>NUCLEOTIDE SEQUENCE [LARGE SCALE GENOMIC DNA]</scope>
    <source>
        <strain evidence="5 6">DSM 18936</strain>
    </source>
</reference>
<evidence type="ECO:0000256" key="2">
    <source>
        <dbReference type="SAM" id="Phobius"/>
    </source>
</evidence>
<dbReference type="Proteomes" id="UP000294558">
    <property type="component" value="Unassembled WGS sequence"/>
</dbReference>
<dbReference type="Pfam" id="PF04235">
    <property type="entry name" value="DUF418"/>
    <property type="match status" value="1"/>
</dbReference>
<dbReference type="EMBL" id="SOAU01000001">
    <property type="protein sequence ID" value="TDT18004.1"/>
    <property type="molecule type" value="Genomic_DNA"/>
</dbReference>
<protein>
    <submittedName>
        <fullName evidence="5">Putative membrane protein YeiB</fullName>
    </submittedName>
</protein>
<feature type="domain" description="Heparan-alpha-glucosaminide N-acetyltransferase catalytic" evidence="4">
    <location>
        <begin position="33"/>
        <end position="251"/>
    </location>
</feature>
<keyword evidence="2" id="KW-0812">Transmembrane</keyword>
<feature type="domain" description="DUF418" evidence="3">
    <location>
        <begin position="252"/>
        <end position="380"/>
    </location>
</feature>
<feature type="transmembrane region" description="Helical" evidence="2">
    <location>
        <begin position="113"/>
        <end position="130"/>
    </location>
</feature>
<dbReference type="InterPro" id="IPR052529">
    <property type="entry name" value="Bact_Transport_Assoc"/>
</dbReference>
<accession>A0A4R7I424</accession>
<dbReference type="PANTHER" id="PTHR30590">
    <property type="entry name" value="INNER MEMBRANE PROTEIN"/>
    <property type="match status" value="1"/>
</dbReference>
<dbReference type="AlphaFoldDB" id="A0A4R7I424"/>
<feature type="transmembrane region" description="Helical" evidence="2">
    <location>
        <begin position="211"/>
        <end position="229"/>
    </location>
</feature>
<dbReference type="OrthoDB" id="4966979at2"/>
<keyword evidence="6" id="KW-1185">Reference proteome</keyword>
<evidence type="ECO:0000259" key="4">
    <source>
        <dbReference type="Pfam" id="PF07786"/>
    </source>
</evidence>
<feature type="transmembrane region" description="Helical" evidence="2">
    <location>
        <begin position="236"/>
        <end position="256"/>
    </location>
</feature>
<gene>
    <name evidence="5" type="ORF">BDK89_3618</name>
</gene>
<feature type="transmembrane region" description="Helical" evidence="2">
    <location>
        <begin position="276"/>
        <end position="297"/>
    </location>
</feature>
<dbReference type="InterPro" id="IPR012429">
    <property type="entry name" value="HGSNAT_cat"/>
</dbReference>
<name>A0A4R7I424_9ACTN</name>